<organism evidence="8 9">
    <name type="scientific">Spirulina subsalsa FACHB-351</name>
    <dbReference type="NCBI Taxonomy" id="234711"/>
    <lineage>
        <taxon>Bacteria</taxon>
        <taxon>Bacillati</taxon>
        <taxon>Cyanobacteriota</taxon>
        <taxon>Cyanophyceae</taxon>
        <taxon>Spirulinales</taxon>
        <taxon>Spirulinaceae</taxon>
        <taxon>Spirulina</taxon>
    </lineage>
</organism>
<accession>A0ABT3L6D1</accession>
<keyword evidence="4 7" id="KW-0812">Transmembrane</keyword>
<dbReference type="EMBL" id="JAIHOM010000039">
    <property type="protein sequence ID" value="MCW6036550.1"/>
    <property type="molecule type" value="Genomic_DNA"/>
</dbReference>
<feature type="transmembrane region" description="Helical" evidence="7">
    <location>
        <begin position="139"/>
        <end position="164"/>
    </location>
</feature>
<evidence type="ECO:0000256" key="5">
    <source>
        <dbReference type="ARBA" id="ARBA00022989"/>
    </source>
</evidence>
<feature type="transmembrane region" description="Helical" evidence="7">
    <location>
        <begin position="6"/>
        <end position="28"/>
    </location>
</feature>
<name>A0ABT3L6D1_9CYAN</name>
<keyword evidence="6 7" id="KW-0472">Membrane</keyword>
<comment type="subcellular location">
    <subcellularLocation>
        <location evidence="1">Cell membrane</location>
        <topology evidence="1">Multi-pass membrane protein</topology>
    </subcellularLocation>
</comment>
<keyword evidence="3" id="KW-1003">Cell membrane</keyword>
<evidence type="ECO:0000256" key="7">
    <source>
        <dbReference type="SAM" id="Phobius"/>
    </source>
</evidence>
<evidence type="ECO:0000313" key="9">
    <source>
        <dbReference type="Proteomes" id="UP001526426"/>
    </source>
</evidence>
<evidence type="ECO:0000256" key="3">
    <source>
        <dbReference type="ARBA" id="ARBA00022475"/>
    </source>
</evidence>
<comment type="caution">
    <text evidence="8">The sequence shown here is derived from an EMBL/GenBank/DDBJ whole genome shotgun (WGS) entry which is preliminary data.</text>
</comment>
<dbReference type="InterPro" id="IPR002751">
    <property type="entry name" value="CbiM/NikMN"/>
</dbReference>
<dbReference type="Pfam" id="PF01891">
    <property type="entry name" value="CbiM"/>
    <property type="match status" value="1"/>
</dbReference>
<evidence type="ECO:0000256" key="2">
    <source>
        <dbReference type="ARBA" id="ARBA00022448"/>
    </source>
</evidence>
<dbReference type="PANTHER" id="PTHR34229:SF1">
    <property type="entry name" value="METAL TRANSPORT PROTEIN HI_1621-RELATED"/>
    <property type="match status" value="1"/>
</dbReference>
<evidence type="ECO:0000256" key="4">
    <source>
        <dbReference type="ARBA" id="ARBA00022692"/>
    </source>
</evidence>
<reference evidence="8 9" key="1">
    <citation type="submission" date="2021-08" db="EMBL/GenBank/DDBJ databases">
        <title>Draft genome sequence of Spirulina subsalsa with high tolerance to salinity and hype-accumulation of phycocyanin.</title>
        <authorList>
            <person name="Pei H."/>
            <person name="Jiang L."/>
        </authorList>
    </citation>
    <scope>NUCLEOTIDE SEQUENCE [LARGE SCALE GENOMIC DNA]</scope>
    <source>
        <strain evidence="8 9">FACHB-351</strain>
    </source>
</reference>
<feature type="transmembrane region" description="Helical" evidence="7">
    <location>
        <begin position="95"/>
        <end position="119"/>
    </location>
</feature>
<dbReference type="RefSeq" id="WP_265264324.1">
    <property type="nucleotide sequence ID" value="NZ_JAIHOM010000039.1"/>
</dbReference>
<evidence type="ECO:0000313" key="8">
    <source>
        <dbReference type="EMBL" id="MCW6036550.1"/>
    </source>
</evidence>
<proteinExistence type="predicted"/>
<dbReference type="Proteomes" id="UP001526426">
    <property type="component" value="Unassembled WGS sequence"/>
</dbReference>
<keyword evidence="2" id="KW-0813">Transport</keyword>
<evidence type="ECO:0000256" key="1">
    <source>
        <dbReference type="ARBA" id="ARBA00004651"/>
    </source>
</evidence>
<gene>
    <name evidence="8" type="primary">cbiM</name>
    <name evidence="8" type="ORF">K4A83_09785</name>
</gene>
<dbReference type="PANTHER" id="PTHR34229">
    <property type="entry name" value="METAL TRANSPORT PROTEIN HI_1621-RELATED"/>
    <property type="match status" value="1"/>
</dbReference>
<protein>
    <submittedName>
        <fullName evidence="8">Cobalt transporter CbiM</fullName>
    </submittedName>
</protein>
<keyword evidence="9" id="KW-1185">Reference proteome</keyword>
<keyword evidence="5 7" id="KW-1133">Transmembrane helix</keyword>
<feature type="transmembrane region" description="Helical" evidence="7">
    <location>
        <begin position="40"/>
        <end position="59"/>
    </location>
</feature>
<evidence type="ECO:0000256" key="6">
    <source>
        <dbReference type="ARBA" id="ARBA00023136"/>
    </source>
</evidence>
<feature type="transmembrane region" description="Helical" evidence="7">
    <location>
        <begin position="65"/>
        <end position="83"/>
    </location>
</feature>
<feature type="transmembrane region" description="Helical" evidence="7">
    <location>
        <begin position="176"/>
        <end position="203"/>
    </location>
</feature>
<dbReference type="NCBIfam" id="NF004906">
    <property type="entry name" value="PRK06265.2-1"/>
    <property type="match status" value="1"/>
</dbReference>
<dbReference type="Gene3D" id="1.10.1760.20">
    <property type="match status" value="1"/>
</dbReference>
<sequence length="220" mass="23760">MHIPDSLLPPAIAIGGYAITGGTTWYALRQINKDHDPTQNIPKASLLTAAFFVASLIHFPVPPSSIHLILNGLMGIILGYYAFPAILIGLFFQAVLFGHGGISTLGVNALLMGIPALYAHHCYQWGQGWVKKYPLGSTIWTFFTSASALLLSAFLFVSVVIANIPADLDTDLERQAILISMIGYGIQSLIEGTIGVMVVSFLWRVKPELLPHGGERGSPF</sequence>